<dbReference type="SUPFAM" id="SSF48019">
    <property type="entry name" value="post-AAA+ oligomerization domain-like"/>
    <property type="match status" value="1"/>
</dbReference>
<reference evidence="8 9" key="1">
    <citation type="submission" date="2008-04" db="EMBL/GenBank/DDBJ databases">
        <title>Complete sequence of chromosome of Natranaerobius thermophilus JW/NM-WN-LF.</title>
        <authorList>
            <consortium name="US DOE Joint Genome Institute"/>
            <person name="Copeland A."/>
            <person name="Lucas S."/>
            <person name="Lapidus A."/>
            <person name="Glavina del Rio T."/>
            <person name="Dalin E."/>
            <person name="Tice H."/>
            <person name="Bruce D."/>
            <person name="Goodwin L."/>
            <person name="Pitluck S."/>
            <person name="Chertkov O."/>
            <person name="Brettin T."/>
            <person name="Detter J.C."/>
            <person name="Han C."/>
            <person name="Kuske C.R."/>
            <person name="Schmutz J."/>
            <person name="Larimer F."/>
            <person name="Land M."/>
            <person name="Hauser L."/>
            <person name="Kyrpides N."/>
            <person name="Lykidis A."/>
            <person name="Mesbah N.M."/>
            <person name="Wiegel J."/>
        </authorList>
    </citation>
    <scope>NUCLEOTIDE SEQUENCE [LARGE SCALE GENOMIC DNA]</scope>
    <source>
        <strain evidence="9">ATCC BAA-1301 / DSM 18059 / JW/NM-WN-LF</strain>
    </source>
</reference>
<dbReference type="InParanoid" id="B2A5K2"/>
<dbReference type="Pfam" id="PF00004">
    <property type="entry name" value="AAA"/>
    <property type="match status" value="1"/>
</dbReference>
<dbReference type="Pfam" id="PF16193">
    <property type="entry name" value="AAA_assoc_2"/>
    <property type="match status" value="1"/>
</dbReference>
<dbReference type="eggNOG" id="COG2256">
    <property type="taxonomic scope" value="Bacteria"/>
</dbReference>
<dbReference type="InterPro" id="IPR003593">
    <property type="entry name" value="AAA+_ATPase"/>
</dbReference>
<feature type="domain" description="AAA+ ATPase" evidence="7">
    <location>
        <begin position="53"/>
        <end position="174"/>
    </location>
</feature>
<evidence type="ECO:0000256" key="3">
    <source>
        <dbReference type="ARBA" id="ARBA00020776"/>
    </source>
</evidence>
<dbReference type="Pfam" id="PF12002">
    <property type="entry name" value="MgsA_C"/>
    <property type="match status" value="1"/>
</dbReference>
<dbReference type="HOGENOM" id="CLU_017985_0_3_9"/>
<dbReference type="Gene3D" id="1.20.272.10">
    <property type="match status" value="1"/>
</dbReference>
<dbReference type="FunFam" id="3.40.50.300:FF:000137">
    <property type="entry name" value="Replication-associated recombination protein A"/>
    <property type="match status" value="1"/>
</dbReference>
<dbReference type="GO" id="GO:0006261">
    <property type="term" value="P:DNA-templated DNA replication"/>
    <property type="evidence" value="ECO:0007669"/>
    <property type="project" value="TreeGrafter"/>
</dbReference>
<dbReference type="FunFam" id="1.10.3710.10:FF:000003">
    <property type="entry name" value="ATPase, AAA family protein"/>
    <property type="match status" value="1"/>
</dbReference>
<dbReference type="SMART" id="SM00382">
    <property type="entry name" value="AAA"/>
    <property type="match status" value="1"/>
</dbReference>
<comment type="function">
    <text evidence="1">DNA-dependent ATPase that plays important roles in cellular responses to stalled DNA replication processes.</text>
</comment>
<dbReference type="PANTHER" id="PTHR13779:SF7">
    <property type="entry name" value="ATPASE WRNIP1"/>
    <property type="match status" value="1"/>
</dbReference>
<dbReference type="AlphaFoldDB" id="B2A5K2"/>
<dbReference type="STRING" id="457570.Nther_1785"/>
<keyword evidence="5" id="KW-0547">Nucleotide-binding</keyword>
<dbReference type="InterPro" id="IPR027417">
    <property type="entry name" value="P-loop_NTPase"/>
</dbReference>
<dbReference type="GO" id="GO:0005524">
    <property type="term" value="F:ATP binding"/>
    <property type="evidence" value="ECO:0007669"/>
    <property type="project" value="UniProtKB-KW"/>
</dbReference>
<dbReference type="GO" id="GO:0017116">
    <property type="term" value="F:single-stranded DNA helicase activity"/>
    <property type="evidence" value="ECO:0007669"/>
    <property type="project" value="TreeGrafter"/>
</dbReference>
<dbReference type="FunFam" id="1.10.8.60:FF:000029">
    <property type="entry name" value="Replication-associated recombination protein A"/>
    <property type="match status" value="1"/>
</dbReference>
<dbReference type="PANTHER" id="PTHR13779">
    <property type="entry name" value="WERNER HELICASE-INTERACTING PROTEIN 1 FAMILY MEMBER"/>
    <property type="match status" value="1"/>
</dbReference>
<keyword evidence="4" id="KW-0235">DNA replication</keyword>
<dbReference type="InterPro" id="IPR008921">
    <property type="entry name" value="DNA_pol3_clamp-load_cplx_C"/>
</dbReference>
<dbReference type="InterPro" id="IPR051314">
    <property type="entry name" value="AAA_ATPase_RarA/MGS1/WRNIP1"/>
</dbReference>
<comment type="similarity">
    <text evidence="2">Belongs to the AAA ATPase family. RarA/MGS1/WRNIP1 subfamily.</text>
</comment>
<evidence type="ECO:0000259" key="7">
    <source>
        <dbReference type="SMART" id="SM00382"/>
    </source>
</evidence>
<dbReference type="GO" id="GO:0003677">
    <property type="term" value="F:DNA binding"/>
    <property type="evidence" value="ECO:0007669"/>
    <property type="project" value="InterPro"/>
</dbReference>
<dbReference type="GO" id="GO:0000731">
    <property type="term" value="P:DNA synthesis involved in DNA repair"/>
    <property type="evidence" value="ECO:0007669"/>
    <property type="project" value="TreeGrafter"/>
</dbReference>
<dbReference type="RefSeq" id="WP_012448224.1">
    <property type="nucleotide sequence ID" value="NC_010718.1"/>
</dbReference>
<dbReference type="GO" id="GO:0008047">
    <property type="term" value="F:enzyme activator activity"/>
    <property type="evidence" value="ECO:0007669"/>
    <property type="project" value="TreeGrafter"/>
</dbReference>
<dbReference type="FunFam" id="1.20.272.10:FF:000001">
    <property type="entry name" value="Putative AAA family ATPase"/>
    <property type="match status" value="1"/>
</dbReference>
<dbReference type="InterPro" id="IPR032423">
    <property type="entry name" value="AAA_assoc_2"/>
</dbReference>
<dbReference type="EMBL" id="CP001034">
    <property type="protein sequence ID" value="ACB85357.1"/>
    <property type="molecule type" value="Genomic_DNA"/>
</dbReference>
<gene>
    <name evidence="8" type="ordered locus">Nther_1785</name>
</gene>
<dbReference type="Gene3D" id="1.10.3710.10">
    <property type="entry name" value="DNA polymerase III clamp loader subunits, C-terminal domain"/>
    <property type="match status" value="1"/>
</dbReference>
<evidence type="ECO:0000256" key="6">
    <source>
        <dbReference type="ARBA" id="ARBA00022840"/>
    </source>
</evidence>
<proteinExistence type="inferred from homology"/>
<evidence type="ECO:0000313" key="8">
    <source>
        <dbReference type="EMBL" id="ACB85357.1"/>
    </source>
</evidence>
<evidence type="ECO:0000256" key="2">
    <source>
        <dbReference type="ARBA" id="ARBA00008959"/>
    </source>
</evidence>
<dbReference type="GO" id="GO:0016887">
    <property type="term" value="F:ATP hydrolysis activity"/>
    <property type="evidence" value="ECO:0007669"/>
    <property type="project" value="InterPro"/>
</dbReference>
<dbReference type="FunCoup" id="B2A5K2">
    <property type="interactions" value="366"/>
</dbReference>
<dbReference type="SUPFAM" id="SSF52540">
    <property type="entry name" value="P-loop containing nucleoside triphosphate hydrolases"/>
    <property type="match status" value="1"/>
</dbReference>
<accession>B2A5K2</accession>
<dbReference type="CDD" id="cd18139">
    <property type="entry name" value="HLD_clamp_RarA"/>
    <property type="match status" value="1"/>
</dbReference>
<evidence type="ECO:0000256" key="5">
    <source>
        <dbReference type="ARBA" id="ARBA00022741"/>
    </source>
</evidence>
<sequence>MDMDLFNYNLEEKKFNDTPLADRMRPRSLDDFVGQEQILGKGKLLRRAIEADRLTSIVLYGPPGSGKTTIAKIIAENTEKYFYQLNAVTSGVKDLREVVEKSKENRSYYSKGTIMFIDEIHRFNKSQQDALLPYVEDGTITLIGATTENPYFTVNNPLLSRSRIFKLEQLGIQEIETLLRRSLQDEEKGLGNYNVEINQDALQHLTDCSNGDIRIALNALELAVLTTVPNENGTRIITKEVAEESIQKKAVYYDRDGDYHYDVISAFIKSLRGSDPDAGLYWLARMLSAGEDPLFIARRMLIFASEDIGNADPMALQLALSVYQSVERLGLPEGRLTLAQGVTYLASAPKSNSSYKGILKAISEVEQGGHDQVPQHLKDSHYQGAKELGHGKGYQYPHKYPENFVHQSYLPEEFQDRIYYHPTENGKEKEIKQRLNRFWDKRGDDDE</sequence>
<reference evidence="8 9" key="2">
    <citation type="journal article" date="2011" name="J. Bacteriol.">
        <title>Complete genome sequence of the anaerobic, halophilic alkalithermophile Natranaerobius thermophilus JW/NM-WN-LF.</title>
        <authorList>
            <person name="Zhao B."/>
            <person name="Mesbah N.M."/>
            <person name="Dalin E."/>
            <person name="Goodwin L."/>
            <person name="Nolan M."/>
            <person name="Pitluck S."/>
            <person name="Chertkov O."/>
            <person name="Brettin T.S."/>
            <person name="Han J."/>
            <person name="Larimer F.W."/>
            <person name="Land M.L."/>
            <person name="Hauser L."/>
            <person name="Kyrpides N."/>
            <person name="Wiegel J."/>
        </authorList>
    </citation>
    <scope>NUCLEOTIDE SEQUENCE [LARGE SCALE GENOMIC DNA]</scope>
    <source>
        <strain evidence="9">ATCC BAA-1301 / DSM 18059 / JW/NM-WN-LF</strain>
    </source>
</reference>
<evidence type="ECO:0000256" key="4">
    <source>
        <dbReference type="ARBA" id="ARBA00022705"/>
    </source>
</evidence>
<dbReference type="Proteomes" id="UP000001683">
    <property type="component" value="Chromosome"/>
</dbReference>
<protein>
    <recommendedName>
        <fullName evidence="3">Replication-associated recombination protein A</fullName>
    </recommendedName>
</protein>
<dbReference type="Gene3D" id="1.10.8.60">
    <property type="match status" value="1"/>
</dbReference>
<dbReference type="CDD" id="cd00009">
    <property type="entry name" value="AAA"/>
    <property type="match status" value="1"/>
</dbReference>
<dbReference type="Gene3D" id="3.40.50.300">
    <property type="entry name" value="P-loop containing nucleotide triphosphate hydrolases"/>
    <property type="match status" value="1"/>
</dbReference>
<organism evidence="8 9">
    <name type="scientific">Natranaerobius thermophilus (strain ATCC BAA-1301 / DSM 18059 / JW/NM-WN-LF)</name>
    <dbReference type="NCBI Taxonomy" id="457570"/>
    <lineage>
        <taxon>Bacteria</taxon>
        <taxon>Bacillati</taxon>
        <taxon>Bacillota</taxon>
        <taxon>Clostridia</taxon>
        <taxon>Natranaerobiales</taxon>
        <taxon>Natranaerobiaceae</taxon>
        <taxon>Natranaerobius</taxon>
    </lineage>
</organism>
<keyword evidence="9" id="KW-1185">Reference proteome</keyword>
<evidence type="ECO:0000256" key="1">
    <source>
        <dbReference type="ARBA" id="ARBA00002393"/>
    </source>
</evidence>
<name>B2A5K2_NATTJ</name>
<evidence type="ECO:0000313" key="9">
    <source>
        <dbReference type="Proteomes" id="UP000001683"/>
    </source>
</evidence>
<dbReference type="InterPro" id="IPR021886">
    <property type="entry name" value="MgsA_C"/>
</dbReference>
<keyword evidence="6" id="KW-0067">ATP-binding</keyword>
<dbReference type="KEGG" id="nth:Nther_1785"/>
<dbReference type="InterPro" id="IPR003959">
    <property type="entry name" value="ATPase_AAA_core"/>
</dbReference>